<feature type="signal peptide" evidence="8">
    <location>
        <begin position="1"/>
        <end position="20"/>
    </location>
</feature>
<keyword evidence="4" id="KW-0812">Transmembrane</keyword>
<evidence type="ECO:0000256" key="8">
    <source>
        <dbReference type="SAM" id="SignalP"/>
    </source>
</evidence>
<evidence type="ECO:0000256" key="3">
    <source>
        <dbReference type="ARBA" id="ARBA00022452"/>
    </source>
</evidence>
<dbReference type="PANTHER" id="PTHR35093">
    <property type="entry name" value="OUTER MEMBRANE PROTEIN NMB0088-RELATED"/>
    <property type="match status" value="1"/>
</dbReference>
<keyword evidence="6" id="KW-0472">Membrane</keyword>
<evidence type="ECO:0000256" key="6">
    <source>
        <dbReference type="ARBA" id="ARBA00023136"/>
    </source>
</evidence>
<dbReference type="EMBL" id="PPSL01000007">
    <property type="protein sequence ID" value="PQJ09157.1"/>
    <property type="molecule type" value="Genomic_DNA"/>
</dbReference>
<dbReference type="Gene3D" id="2.40.160.60">
    <property type="entry name" value="Outer membrane protein transport protein (OMPP1/FadL/TodX)"/>
    <property type="match status" value="1"/>
</dbReference>
<dbReference type="RefSeq" id="WP_105041062.1">
    <property type="nucleotide sequence ID" value="NZ_PPSL01000007.1"/>
</dbReference>
<dbReference type="Proteomes" id="UP000239872">
    <property type="component" value="Unassembled WGS sequence"/>
</dbReference>
<dbReference type="InterPro" id="IPR005017">
    <property type="entry name" value="OMPP1/FadL/TodX"/>
</dbReference>
<proteinExistence type="inferred from homology"/>
<protein>
    <submittedName>
        <fullName evidence="9">Long-chain fatty acid transporter</fullName>
    </submittedName>
</protein>
<gene>
    <name evidence="9" type="ORF">CJD36_020425</name>
</gene>
<name>A0A2S7SRB9_9BACT</name>
<evidence type="ECO:0000256" key="4">
    <source>
        <dbReference type="ARBA" id="ARBA00022692"/>
    </source>
</evidence>
<sequence length="410" mass="44484">MKKLCISAIACFLYSSGAFGAGFQLNLQGLRQLAMANTGTAWAWDASSIFYNPGAVSRLEGMQVYGAVNFVMPSVKYVQTPTGGYSAETKAQTFTPFNLYFGGTLKKHNKIGVGIGVYTPFGSGTKWDDNWQGRYINRNISLQSFFVQPTVSYKINELVSVGAGFIYAFGNVKIEQALPVQFATGADSKGTLEGNANGVGFNLGVHVKATEKIQLGLTYRSQVKMKVDDGNATFVVPSSLTANFPNTNFSTKLNLPDVITFGVGYKVNTKLIILADLEYTGWKVYDSLVFDYKTNTSSLADTRTPRLYQSVMAIRLGANYQIMKSLSVSAGAAYDPTPVRDGYVSPELPDANRYVGTVGASFSPMKKITIMAALEFVTSDKRDATFLPANFSGKYQSTAFTGGVGFAYHF</sequence>
<evidence type="ECO:0000256" key="7">
    <source>
        <dbReference type="ARBA" id="ARBA00023237"/>
    </source>
</evidence>
<reference evidence="9 10" key="1">
    <citation type="submission" date="2018-01" db="EMBL/GenBank/DDBJ databases">
        <title>A novel member of the phylum Bacteroidetes isolated from glacier ice.</title>
        <authorList>
            <person name="Liu Q."/>
            <person name="Xin Y.-H."/>
        </authorList>
    </citation>
    <scope>NUCLEOTIDE SEQUENCE [LARGE SCALE GENOMIC DNA]</scope>
    <source>
        <strain evidence="9 10">RB1R16</strain>
    </source>
</reference>
<keyword evidence="7" id="KW-0998">Cell outer membrane</keyword>
<evidence type="ECO:0000256" key="2">
    <source>
        <dbReference type="ARBA" id="ARBA00008163"/>
    </source>
</evidence>
<dbReference type="Pfam" id="PF03349">
    <property type="entry name" value="Toluene_X"/>
    <property type="match status" value="1"/>
</dbReference>
<evidence type="ECO:0000313" key="9">
    <source>
        <dbReference type="EMBL" id="PQJ09157.1"/>
    </source>
</evidence>
<dbReference type="SUPFAM" id="SSF56935">
    <property type="entry name" value="Porins"/>
    <property type="match status" value="1"/>
</dbReference>
<accession>A0A2S7SRB9</accession>
<dbReference type="OrthoDB" id="9922at2"/>
<keyword evidence="3" id="KW-1134">Transmembrane beta strand</keyword>
<dbReference type="PANTHER" id="PTHR35093:SF8">
    <property type="entry name" value="OUTER MEMBRANE PROTEIN NMB0088-RELATED"/>
    <property type="match status" value="1"/>
</dbReference>
<dbReference type="GO" id="GO:0015483">
    <property type="term" value="F:long-chain fatty acid transporting porin activity"/>
    <property type="evidence" value="ECO:0007669"/>
    <property type="project" value="TreeGrafter"/>
</dbReference>
<organism evidence="9 10">
    <name type="scientific">Flavipsychrobacter stenotrophus</name>
    <dbReference type="NCBI Taxonomy" id="2077091"/>
    <lineage>
        <taxon>Bacteria</taxon>
        <taxon>Pseudomonadati</taxon>
        <taxon>Bacteroidota</taxon>
        <taxon>Chitinophagia</taxon>
        <taxon>Chitinophagales</taxon>
        <taxon>Chitinophagaceae</taxon>
        <taxon>Flavipsychrobacter</taxon>
    </lineage>
</organism>
<comment type="subcellular location">
    <subcellularLocation>
        <location evidence="1">Cell outer membrane</location>
        <topology evidence="1">Multi-pass membrane protein</topology>
    </subcellularLocation>
</comment>
<keyword evidence="10" id="KW-1185">Reference proteome</keyword>
<evidence type="ECO:0000313" key="10">
    <source>
        <dbReference type="Proteomes" id="UP000239872"/>
    </source>
</evidence>
<comment type="similarity">
    <text evidence="2">Belongs to the OmpP1/FadL family.</text>
</comment>
<comment type="caution">
    <text evidence="9">The sequence shown here is derived from an EMBL/GenBank/DDBJ whole genome shotgun (WGS) entry which is preliminary data.</text>
</comment>
<dbReference type="GO" id="GO:0009279">
    <property type="term" value="C:cell outer membrane"/>
    <property type="evidence" value="ECO:0007669"/>
    <property type="project" value="UniProtKB-SubCell"/>
</dbReference>
<feature type="chain" id="PRO_5015671485" evidence="8">
    <location>
        <begin position="21"/>
        <end position="410"/>
    </location>
</feature>
<evidence type="ECO:0000256" key="1">
    <source>
        <dbReference type="ARBA" id="ARBA00004571"/>
    </source>
</evidence>
<dbReference type="AlphaFoldDB" id="A0A2S7SRB9"/>
<keyword evidence="5 8" id="KW-0732">Signal</keyword>
<evidence type="ECO:0000256" key="5">
    <source>
        <dbReference type="ARBA" id="ARBA00022729"/>
    </source>
</evidence>